<organism evidence="17 18">
    <name type="scientific">Candidatus Sphingobacterium stercoripullorum</name>
    <dbReference type="NCBI Taxonomy" id="2838759"/>
    <lineage>
        <taxon>Bacteria</taxon>
        <taxon>Pseudomonadati</taxon>
        <taxon>Bacteroidota</taxon>
        <taxon>Sphingobacteriia</taxon>
        <taxon>Sphingobacteriales</taxon>
        <taxon>Sphingobacteriaceae</taxon>
        <taxon>Sphingobacterium</taxon>
    </lineage>
</organism>
<dbReference type="AlphaFoldDB" id="A0A9D1WC96"/>
<proteinExistence type="inferred from homology"/>
<keyword evidence="11" id="KW-0511">Multifunctional enzyme</keyword>
<evidence type="ECO:0000256" key="3">
    <source>
        <dbReference type="ARBA" id="ARBA00004910"/>
    </source>
</evidence>
<evidence type="ECO:0000313" key="17">
    <source>
        <dbReference type="EMBL" id="HIX55682.1"/>
    </source>
</evidence>
<keyword evidence="8 12" id="KW-0862">Zinc</keyword>
<dbReference type="InterPro" id="IPR002734">
    <property type="entry name" value="RibDG_C"/>
</dbReference>
<comment type="pathway">
    <text evidence="2 12">Cofactor biosynthesis; riboflavin biosynthesis; 5-amino-6-(D-ribitylamino)uracil from GTP: step 2/4.</text>
</comment>
<feature type="active site" description="Proton donor" evidence="13">
    <location>
        <position position="53"/>
    </location>
</feature>
<feature type="domain" description="CMP/dCMP-type deaminase" evidence="16">
    <location>
        <begin position="2"/>
        <end position="125"/>
    </location>
</feature>
<dbReference type="PANTHER" id="PTHR38011:SF7">
    <property type="entry name" value="2,5-DIAMINO-6-RIBOSYLAMINO-4(3H)-PYRIMIDINONE 5'-PHOSPHATE REDUCTASE"/>
    <property type="match status" value="1"/>
</dbReference>
<comment type="similarity">
    <text evidence="4 12">In the N-terminal section; belongs to the cytidine and deoxycytidylate deaminase family.</text>
</comment>
<dbReference type="SUPFAM" id="SSF53597">
    <property type="entry name" value="Dihydrofolate reductase-like"/>
    <property type="match status" value="1"/>
</dbReference>
<evidence type="ECO:0000256" key="5">
    <source>
        <dbReference type="ARBA" id="ARBA00007417"/>
    </source>
</evidence>
<dbReference type="SUPFAM" id="SSF53927">
    <property type="entry name" value="Cytidine deaminase-like"/>
    <property type="match status" value="1"/>
</dbReference>
<evidence type="ECO:0000313" key="18">
    <source>
        <dbReference type="Proteomes" id="UP000824156"/>
    </source>
</evidence>
<dbReference type="PROSITE" id="PS51747">
    <property type="entry name" value="CYT_DCMP_DEAMINASES_2"/>
    <property type="match status" value="1"/>
</dbReference>
<evidence type="ECO:0000259" key="16">
    <source>
        <dbReference type="PROSITE" id="PS51747"/>
    </source>
</evidence>
<dbReference type="EC" id="1.1.1.193" evidence="12"/>
<evidence type="ECO:0000256" key="10">
    <source>
        <dbReference type="ARBA" id="ARBA00023002"/>
    </source>
</evidence>
<evidence type="ECO:0000256" key="2">
    <source>
        <dbReference type="ARBA" id="ARBA00004882"/>
    </source>
</evidence>
<reference evidence="17" key="1">
    <citation type="journal article" date="2021" name="PeerJ">
        <title>Extensive microbial diversity within the chicken gut microbiome revealed by metagenomics and culture.</title>
        <authorList>
            <person name="Gilroy R."/>
            <person name="Ravi A."/>
            <person name="Getino M."/>
            <person name="Pursley I."/>
            <person name="Horton D.L."/>
            <person name="Alikhan N.F."/>
            <person name="Baker D."/>
            <person name="Gharbi K."/>
            <person name="Hall N."/>
            <person name="Watson M."/>
            <person name="Adriaenssens E.M."/>
            <person name="Foster-Nyarko E."/>
            <person name="Jarju S."/>
            <person name="Secka A."/>
            <person name="Antonio M."/>
            <person name="Oren A."/>
            <person name="Chaudhuri R.R."/>
            <person name="La Ragione R."/>
            <person name="Hildebrand F."/>
            <person name="Pallen M.J."/>
        </authorList>
    </citation>
    <scope>NUCLEOTIDE SEQUENCE</scope>
    <source>
        <strain evidence="17">1719</strain>
    </source>
</reference>
<dbReference type="InterPro" id="IPR050765">
    <property type="entry name" value="Riboflavin_Biosynth_HTPR"/>
</dbReference>
<evidence type="ECO:0000256" key="7">
    <source>
        <dbReference type="ARBA" id="ARBA00022723"/>
    </source>
</evidence>
<dbReference type="InterPro" id="IPR016193">
    <property type="entry name" value="Cytidine_deaminase-like"/>
</dbReference>
<comment type="caution">
    <text evidence="17">The sequence shown here is derived from an EMBL/GenBank/DDBJ whole genome shotgun (WGS) entry which is preliminary data.</text>
</comment>
<evidence type="ECO:0000256" key="11">
    <source>
        <dbReference type="ARBA" id="ARBA00023268"/>
    </source>
</evidence>
<accession>A0A9D1WC96</accession>
<feature type="binding site" evidence="14">
    <location>
        <position position="293"/>
    </location>
    <ligand>
        <name>substrate</name>
    </ligand>
</feature>
<comment type="catalytic activity">
    <reaction evidence="12">
        <text>5-amino-6-(5-phospho-D-ribitylamino)uracil + NADP(+) = 5-amino-6-(5-phospho-D-ribosylamino)uracil + NADPH + H(+)</text>
        <dbReference type="Rhea" id="RHEA:17845"/>
        <dbReference type="ChEBI" id="CHEBI:15378"/>
        <dbReference type="ChEBI" id="CHEBI:57783"/>
        <dbReference type="ChEBI" id="CHEBI:58349"/>
        <dbReference type="ChEBI" id="CHEBI:58421"/>
        <dbReference type="ChEBI" id="CHEBI:58453"/>
        <dbReference type="EC" id="1.1.1.193"/>
    </reaction>
</comment>
<name>A0A9D1WC96_9SPHI</name>
<dbReference type="NCBIfam" id="TIGR00326">
    <property type="entry name" value="eubact_ribD"/>
    <property type="match status" value="1"/>
</dbReference>
<evidence type="ECO:0000256" key="9">
    <source>
        <dbReference type="ARBA" id="ARBA00022857"/>
    </source>
</evidence>
<dbReference type="EC" id="3.5.4.26" evidence="12"/>
<evidence type="ECO:0000256" key="8">
    <source>
        <dbReference type="ARBA" id="ARBA00022833"/>
    </source>
</evidence>
<evidence type="ECO:0000256" key="13">
    <source>
        <dbReference type="PIRSR" id="PIRSR006769-1"/>
    </source>
</evidence>
<reference evidence="17" key="2">
    <citation type="submission" date="2021-04" db="EMBL/GenBank/DDBJ databases">
        <authorList>
            <person name="Gilroy R."/>
        </authorList>
    </citation>
    <scope>NUCLEOTIDE SEQUENCE</scope>
    <source>
        <strain evidence="17">1719</strain>
    </source>
</reference>
<keyword evidence="6 12" id="KW-0686">Riboflavin biosynthesis</keyword>
<keyword evidence="12 17" id="KW-0378">Hydrolase</keyword>
<dbReference type="PANTHER" id="PTHR38011">
    <property type="entry name" value="DIHYDROFOLATE REDUCTASE FAMILY PROTEIN (AFU_ORTHOLOGUE AFUA_8G06820)"/>
    <property type="match status" value="1"/>
</dbReference>
<dbReference type="GO" id="GO:0008835">
    <property type="term" value="F:diaminohydroxyphosphoribosylaminopyrimidine deaminase activity"/>
    <property type="evidence" value="ECO:0007669"/>
    <property type="project" value="UniProtKB-EC"/>
</dbReference>
<feature type="binding site" evidence="15">
    <location>
        <position position="51"/>
    </location>
    <ligand>
        <name>Zn(2+)</name>
        <dbReference type="ChEBI" id="CHEBI:29105"/>
        <note>catalytic</note>
    </ligand>
</feature>
<feature type="binding site" evidence="14">
    <location>
        <position position="217"/>
    </location>
    <ligand>
        <name>substrate</name>
    </ligand>
</feature>
<feature type="binding site" evidence="14">
    <location>
        <position position="180"/>
    </location>
    <ligand>
        <name>NADP(+)</name>
        <dbReference type="ChEBI" id="CHEBI:58349"/>
    </ligand>
</feature>
<sequence>MPNNRYFMQRCLDLAKLGAGTVSPNPMVGCVIVYEDRIVAEGYTAPYGGNHAEVQAILQLENKYGSEGAKNILQKADVYVSLEPCSHVGKTGACAVLLASYKPKHVYVACLDPNKKVNGKGIAILKEANIPCTVGLLEEEAQWLNRRFFTQIQKSRPYIILKWAQTQNNFIAPKGDDQQWISNKASVQLVHKWRAEEDAILVGRNTAVIDNPSLTTRHWEGKNPIRILIDKNLSVEETSNIFDAEAKTIVFNALKFDQRENVSWIELENFDLYLAETIMYQLFLMDVQSIIIEGGSKTLKKFIDANLWDEARVFTSTKSWKDGIEAPQLHGKIIQTQAVGDDTLDLWVPIN</sequence>
<dbReference type="Pfam" id="PF01872">
    <property type="entry name" value="RibD_C"/>
    <property type="match status" value="1"/>
</dbReference>
<dbReference type="GO" id="GO:0008703">
    <property type="term" value="F:5-amino-6-(5-phosphoribosylamino)uracil reductase activity"/>
    <property type="evidence" value="ECO:0007669"/>
    <property type="project" value="UniProtKB-EC"/>
</dbReference>
<dbReference type="Pfam" id="PF00383">
    <property type="entry name" value="dCMP_cyt_deam_1"/>
    <property type="match status" value="1"/>
</dbReference>
<keyword evidence="7 12" id="KW-0479">Metal-binding</keyword>
<dbReference type="GO" id="GO:0008270">
    <property type="term" value="F:zinc ion binding"/>
    <property type="evidence" value="ECO:0007669"/>
    <property type="project" value="InterPro"/>
</dbReference>
<dbReference type="GO" id="GO:0009231">
    <property type="term" value="P:riboflavin biosynthetic process"/>
    <property type="evidence" value="ECO:0007669"/>
    <property type="project" value="UniProtKB-KW"/>
</dbReference>
<comment type="cofactor">
    <cofactor evidence="12 15">
        <name>Zn(2+)</name>
        <dbReference type="ChEBI" id="CHEBI:29105"/>
    </cofactor>
    <text evidence="12 15">Binds 1 zinc ion.</text>
</comment>
<feature type="binding site" evidence="14">
    <location>
        <position position="210"/>
    </location>
    <ligand>
        <name>NADP(+)</name>
        <dbReference type="ChEBI" id="CHEBI:58349"/>
    </ligand>
</feature>
<dbReference type="PROSITE" id="PS00903">
    <property type="entry name" value="CYT_DCMP_DEAMINASES_1"/>
    <property type="match status" value="1"/>
</dbReference>
<evidence type="ECO:0000256" key="4">
    <source>
        <dbReference type="ARBA" id="ARBA00005259"/>
    </source>
</evidence>
<dbReference type="CDD" id="cd01284">
    <property type="entry name" value="Riboflavin_deaminase-reductase"/>
    <property type="match status" value="1"/>
</dbReference>
<feature type="binding site" evidence="15">
    <location>
        <position position="94"/>
    </location>
    <ligand>
        <name>Zn(2+)</name>
        <dbReference type="ChEBI" id="CHEBI:29105"/>
        <note>catalytic</note>
    </ligand>
</feature>
<keyword evidence="10 12" id="KW-0560">Oxidoreductase</keyword>
<dbReference type="Gene3D" id="3.40.140.10">
    <property type="entry name" value="Cytidine Deaminase, domain 2"/>
    <property type="match status" value="1"/>
</dbReference>
<dbReference type="Proteomes" id="UP000824156">
    <property type="component" value="Unassembled WGS sequence"/>
</dbReference>
<dbReference type="Gene3D" id="3.40.430.10">
    <property type="entry name" value="Dihydrofolate Reductase, subunit A"/>
    <property type="match status" value="1"/>
</dbReference>
<protein>
    <recommendedName>
        <fullName evidence="12">Riboflavin biosynthesis protein RibD</fullName>
    </recommendedName>
    <domain>
        <recommendedName>
            <fullName evidence="12">Diaminohydroxyphosphoribosylaminopyrimidine deaminase</fullName>
            <shortName evidence="12">DRAP deaminase</shortName>
            <ecNumber evidence="12">3.5.4.26</ecNumber>
        </recommendedName>
        <alternativeName>
            <fullName evidence="12">Riboflavin-specific deaminase</fullName>
        </alternativeName>
    </domain>
    <domain>
        <recommendedName>
            <fullName evidence="12">5-amino-6-(5-phosphoribosylamino)uracil reductase</fullName>
            <ecNumber evidence="12">1.1.1.193</ecNumber>
        </recommendedName>
        <alternativeName>
            <fullName evidence="12">HTP reductase</fullName>
        </alternativeName>
    </domain>
</protein>
<dbReference type="InterPro" id="IPR002125">
    <property type="entry name" value="CMP_dCMP_dom"/>
</dbReference>
<evidence type="ECO:0000256" key="12">
    <source>
        <dbReference type="PIRNR" id="PIRNR006769"/>
    </source>
</evidence>
<comment type="catalytic activity">
    <reaction evidence="12">
        <text>2,5-diamino-6-hydroxy-4-(5-phosphoribosylamino)-pyrimidine + H2O + H(+) = 5-amino-6-(5-phospho-D-ribosylamino)uracil + NH4(+)</text>
        <dbReference type="Rhea" id="RHEA:21868"/>
        <dbReference type="ChEBI" id="CHEBI:15377"/>
        <dbReference type="ChEBI" id="CHEBI:15378"/>
        <dbReference type="ChEBI" id="CHEBI:28938"/>
        <dbReference type="ChEBI" id="CHEBI:58453"/>
        <dbReference type="ChEBI" id="CHEBI:58614"/>
        <dbReference type="EC" id="3.5.4.26"/>
    </reaction>
</comment>
<dbReference type="PIRSF" id="PIRSF006769">
    <property type="entry name" value="RibD"/>
    <property type="match status" value="1"/>
</dbReference>
<comment type="similarity">
    <text evidence="5 12">In the C-terminal section; belongs to the HTP reductase family.</text>
</comment>
<comment type="function">
    <text evidence="1 12">Converts 2,5-diamino-6-(ribosylamino)-4(3h)-pyrimidinone 5'-phosphate into 5-amino-6-(ribosylamino)-2,4(1h,3h)-pyrimidinedione 5'-phosphate.</text>
</comment>
<evidence type="ECO:0000256" key="1">
    <source>
        <dbReference type="ARBA" id="ARBA00002151"/>
    </source>
</evidence>
<feature type="binding site" evidence="14">
    <location>
        <position position="194"/>
    </location>
    <ligand>
        <name>substrate</name>
    </ligand>
</feature>
<dbReference type="InterPro" id="IPR004794">
    <property type="entry name" value="Eubact_RibD"/>
</dbReference>
<dbReference type="InterPro" id="IPR016192">
    <property type="entry name" value="APOBEC/CMP_deaminase_Zn-bd"/>
</dbReference>
<evidence type="ECO:0000256" key="15">
    <source>
        <dbReference type="PIRSR" id="PIRSR006769-3"/>
    </source>
</evidence>
<dbReference type="EMBL" id="DXEZ01000328">
    <property type="protein sequence ID" value="HIX55682.1"/>
    <property type="molecule type" value="Genomic_DNA"/>
</dbReference>
<comment type="pathway">
    <text evidence="3 12">Cofactor biosynthesis; riboflavin biosynthesis; 5-amino-6-(D-ribitylamino)uracil from GTP: step 3/4.</text>
</comment>
<feature type="binding site" evidence="14">
    <location>
        <position position="164"/>
    </location>
    <ligand>
        <name>NADP(+)</name>
        <dbReference type="ChEBI" id="CHEBI:58349"/>
    </ligand>
</feature>
<evidence type="ECO:0000256" key="14">
    <source>
        <dbReference type="PIRSR" id="PIRSR006769-2"/>
    </source>
</evidence>
<keyword evidence="9 12" id="KW-0521">NADP</keyword>
<feature type="binding site" evidence="14">
    <location>
        <position position="206"/>
    </location>
    <ligand>
        <name>substrate</name>
    </ligand>
</feature>
<feature type="binding site" evidence="14">
    <location>
        <position position="214"/>
    </location>
    <ligand>
        <name>substrate</name>
    </ligand>
</feature>
<feature type="binding site" evidence="15">
    <location>
        <position position="85"/>
    </location>
    <ligand>
        <name>Zn(2+)</name>
        <dbReference type="ChEBI" id="CHEBI:29105"/>
        <note>catalytic</note>
    </ligand>
</feature>
<dbReference type="InterPro" id="IPR024072">
    <property type="entry name" value="DHFR-like_dom_sf"/>
</dbReference>
<evidence type="ECO:0000256" key="6">
    <source>
        <dbReference type="ARBA" id="ARBA00022619"/>
    </source>
</evidence>
<gene>
    <name evidence="17" type="primary">ribD</name>
    <name evidence="17" type="ORF">H9853_11735</name>
</gene>